<dbReference type="Pfam" id="PF03646">
    <property type="entry name" value="FlaG"/>
    <property type="match status" value="1"/>
</dbReference>
<keyword evidence="3" id="KW-1185">Reference proteome</keyword>
<evidence type="ECO:0000313" key="2">
    <source>
        <dbReference type="EMBL" id="QGY41315.1"/>
    </source>
</evidence>
<dbReference type="SUPFAM" id="SSF160214">
    <property type="entry name" value="FlaG-like"/>
    <property type="match status" value="1"/>
</dbReference>
<dbReference type="PANTHER" id="PTHR37166">
    <property type="entry name" value="PROTEIN FLAG"/>
    <property type="match status" value="1"/>
</dbReference>
<dbReference type="InterPro" id="IPR035924">
    <property type="entry name" value="FlaG-like_sf"/>
</dbReference>
<dbReference type="RefSeq" id="WP_158949459.1">
    <property type="nucleotide sequence ID" value="NZ_CP046400.1"/>
</dbReference>
<dbReference type="KEGG" id="psel:GM415_14660"/>
<evidence type="ECO:0000313" key="3">
    <source>
        <dbReference type="Proteomes" id="UP000428328"/>
    </source>
</evidence>
<proteinExistence type="predicted"/>
<name>A0A6I6JER2_9BACT</name>
<protein>
    <submittedName>
        <fullName evidence="2">Flagellar biosynthesis protein FlaG</fullName>
    </submittedName>
</protein>
<dbReference type="InterPro" id="IPR005186">
    <property type="entry name" value="FlaG"/>
</dbReference>
<accession>A0A6I6JER2</accession>
<reference evidence="2 3" key="1">
    <citation type="submission" date="2019-11" db="EMBL/GenBank/DDBJ databases">
        <authorList>
            <person name="Zheng R.K."/>
            <person name="Sun C.M."/>
        </authorList>
    </citation>
    <scope>NUCLEOTIDE SEQUENCE [LARGE SCALE GENOMIC DNA]</scope>
    <source>
        <strain evidence="2 3">SRB007</strain>
    </source>
</reference>
<dbReference type="Proteomes" id="UP000428328">
    <property type="component" value="Chromosome"/>
</dbReference>
<sequence length="130" mass="14465">MNIPEINNDVKQSLRSESVAAAQAVHGPSIRDGSDKVPSDAVQKQDSSKSDKQSQQFSKEQMNDLVKETQELLENNDVKLKFNVLEENDTVQVEIIDGEGKVIRKIPGDDLLKLSKSLKNLDRGFLDEVS</sequence>
<gene>
    <name evidence="2" type="ORF">GM415_14660</name>
</gene>
<organism evidence="2 3">
    <name type="scientific">Pseudodesulfovibrio cashew</name>
    <dbReference type="NCBI Taxonomy" id="2678688"/>
    <lineage>
        <taxon>Bacteria</taxon>
        <taxon>Pseudomonadati</taxon>
        <taxon>Thermodesulfobacteriota</taxon>
        <taxon>Desulfovibrionia</taxon>
        <taxon>Desulfovibrionales</taxon>
        <taxon>Desulfovibrionaceae</taxon>
    </lineage>
</organism>
<dbReference type="Gene3D" id="3.30.160.170">
    <property type="entry name" value="FlaG-like"/>
    <property type="match status" value="1"/>
</dbReference>
<dbReference type="EMBL" id="CP046400">
    <property type="protein sequence ID" value="QGY41315.1"/>
    <property type="molecule type" value="Genomic_DNA"/>
</dbReference>
<evidence type="ECO:0000256" key="1">
    <source>
        <dbReference type="SAM" id="MobiDB-lite"/>
    </source>
</evidence>
<feature type="region of interest" description="Disordered" evidence="1">
    <location>
        <begin position="17"/>
        <end position="63"/>
    </location>
</feature>
<keyword evidence="2" id="KW-0282">Flagellum</keyword>
<keyword evidence="2" id="KW-0969">Cilium</keyword>
<keyword evidence="2" id="KW-0966">Cell projection</keyword>
<dbReference type="AlphaFoldDB" id="A0A6I6JER2"/>
<dbReference type="PANTHER" id="PTHR37166:SF1">
    <property type="entry name" value="PROTEIN FLAG"/>
    <property type="match status" value="1"/>
</dbReference>